<dbReference type="Proteomes" id="UP000002301">
    <property type="component" value="Plasmid pOANT01"/>
</dbReference>
<keyword evidence="2" id="KW-0614">Plasmid</keyword>
<name>A6X7Q9_BRUA4</name>
<protein>
    <submittedName>
        <fullName evidence="2">Uncharacterized protein</fullName>
    </submittedName>
</protein>
<reference evidence="2 3" key="1">
    <citation type="journal article" date="2011" name="J. Bacteriol.">
        <title>Genome of Ochrobactrum anthropi ATCC 49188 T, a versatile opportunistic pathogen and symbiont of several eukaryotic hosts.</title>
        <authorList>
            <person name="Chain P.S."/>
            <person name="Lang D.M."/>
            <person name="Comerci D.J."/>
            <person name="Malfatti S.A."/>
            <person name="Vergez L.M."/>
            <person name="Shin M."/>
            <person name="Ugalde R.A."/>
            <person name="Garcia E."/>
            <person name="Tolmasky M.E."/>
        </authorList>
    </citation>
    <scope>NUCLEOTIDE SEQUENCE [LARGE SCALE GENOMIC DNA]</scope>
    <source>
        <strain evidence="3">ATCC 49188 / DSM 6882 / CCUG 24695 / JCM 21032 / LMG 3331 / NBRC 15819 / NCTC 12168 / Alc 37</strain>
    </source>
</reference>
<sequence length="176" mass="19461">MPATERAFLQFLIQVLDALQHPFHLVLCQRRSTGNQKSGDIDQLIDRVSDISRPVVYDHAPRVRFGGRQLQKPSCMLGIEKINPVLASAPLILSLSNSLHVGIRSHHEPDRHFLATFYHFALHFPFSREAVLLLPMGQEPRSCSCGVASQTGREGASSGEEWAKPALPDGAQRGCT</sequence>
<evidence type="ECO:0000256" key="1">
    <source>
        <dbReference type="SAM" id="MobiDB-lite"/>
    </source>
</evidence>
<proteinExistence type="predicted"/>
<dbReference type="HOGENOM" id="CLU_1523653_0_0_5"/>
<gene>
    <name evidence="2" type="ordered locus">Oant_4576</name>
</gene>
<feature type="region of interest" description="Disordered" evidence="1">
    <location>
        <begin position="145"/>
        <end position="176"/>
    </location>
</feature>
<dbReference type="KEGG" id="oan:Oant_4576"/>
<organism evidence="2 3">
    <name type="scientific">Brucella anthropi (strain ATCC 49188 / DSM 6882 / CCUG 24695 / JCM 21032 / LMG 3331 / NBRC 15819 / NCTC 12168 / Alc 37)</name>
    <name type="common">Ochrobactrum anthropi</name>
    <dbReference type="NCBI Taxonomy" id="439375"/>
    <lineage>
        <taxon>Bacteria</taxon>
        <taxon>Pseudomonadati</taxon>
        <taxon>Pseudomonadota</taxon>
        <taxon>Alphaproteobacteria</taxon>
        <taxon>Hyphomicrobiales</taxon>
        <taxon>Brucellaceae</taxon>
        <taxon>Brucella/Ochrobactrum group</taxon>
        <taxon>Brucella</taxon>
    </lineage>
</organism>
<geneLocation type="plasmid" evidence="2 3">
    <name>pOANT01</name>
</geneLocation>
<evidence type="ECO:0000313" key="3">
    <source>
        <dbReference type="Proteomes" id="UP000002301"/>
    </source>
</evidence>
<dbReference type="AlphaFoldDB" id="A6X7Q9"/>
<evidence type="ECO:0000313" key="2">
    <source>
        <dbReference type="EMBL" id="ABS17263.1"/>
    </source>
</evidence>
<keyword evidence="3" id="KW-1185">Reference proteome</keyword>
<dbReference type="EMBL" id="CP000760">
    <property type="protein sequence ID" value="ABS17263.1"/>
    <property type="molecule type" value="Genomic_DNA"/>
</dbReference>
<accession>A6X7Q9</accession>